<gene>
    <name evidence="4" type="ORF">HJO_15523</name>
</gene>
<proteinExistence type="inferred from homology"/>
<dbReference type="OrthoDB" id="9811121at2"/>
<evidence type="ECO:0000256" key="2">
    <source>
        <dbReference type="ARBA" id="ARBA00022801"/>
    </source>
</evidence>
<evidence type="ECO:0000313" key="5">
    <source>
        <dbReference type="Proteomes" id="UP000025171"/>
    </source>
</evidence>
<sequence>MTGLRAACVQMRSGTEVAPNIAAASELVRQAAAAGAMFIATPEMTSLLDIRPGMARPKIVAQGDDATLAAFRVLADELGVWLLLGSIAVTLEDDDRFANRSFLIGPDGKIIAQYDKIHMFDVEVGDGQTYRESRTYRPGEATTLACAAIGRIGMTICYDLRFPALYRTLAQAGAQVLTVPSAFTRVTGEAHWHVLLRARAIETGCFVIAPAQGGKHEDGRETYGHSLIISPWGEILAEADGDEPGVIWADLDLDEVAKARARIPSLGNDQVFRLDTSTDA</sequence>
<feature type="domain" description="CN hydrolase" evidence="3">
    <location>
        <begin position="4"/>
        <end position="253"/>
    </location>
</feature>
<dbReference type="InterPro" id="IPR003010">
    <property type="entry name" value="C-N_Hydrolase"/>
</dbReference>
<keyword evidence="5" id="KW-1185">Reference proteome</keyword>
<protein>
    <submittedName>
        <fullName evidence="4">Carbon-nitrogen family hydrolase</fullName>
    </submittedName>
</protein>
<dbReference type="PANTHER" id="PTHR23088:SF27">
    <property type="entry name" value="DEAMINATED GLUTATHIONE AMIDASE"/>
    <property type="match status" value="1"/>
</dbReference>
<reference evidence="4 5" key="1">
    <citation type="journal article" date="2014" name="Antonie Van Leeuwenhoek">
        <title>Hyphomonas beringensis sp. nov. and Hyphomonas chukchiensis sp. nov., isolated from surface seawater of the Bering Sea and Chukchi Sea.</title>
        <authorList>
            <person name="Li C."/>
            <person name="Lai Q."/>
            <person name="Li G."/>
            <person name="Dong C."/>
            <person name="Wang J."/>
            <person name="Liao Y."/>
            <person name="Shao Z."/>
        </authorList>
    </citation>
    <scope>NUCLEOTIDE SEQUENCE [LARGE SCALE GENOMIC DNA]</scope>
    <source>
        <strain evidence="4 5">MHS-2</strain>
    </source>
</reference>
<keyword evidence="2 4" id="KW-0378">Hydrolase</keyword>
<dbReference type="InterPro" id="IPR045254">
    <property type="entry name" value="Nit1/2_C-N_Hydrolase"/>
</dbReference>
<dbReference type="STRING" id="1280950.HJO_15523"/>
<dbReference type="eggNOG" id="COG0388">
    <property type="taxonomic scope" value="Bacteria"/>
</dbReference>
<evidence type="ECO:0000313" key="4">
    <source>
        <dbReference type="EMBL" id="KCZ88285.1"/>
    </source>
</evidence>
<dbReference type="PANTHER" id="PTHR23088">
    <property type="entry name" value="NITRILASE-RELATED"/>
    <property type="match status" value="1"/>
</dbReference>
<dbReference type="PATRIC" id="fig|1280950.3.peg.3116"/>
<comment type="caution">
    <text evidence="4">The sequence shown here is derived from an EMBL/GenBank/DDBJ whole genome shotgun (WGS) entry which is preliminary data.</text>
</comment>
<evidence type="ECO:0000256" key="1">
    <source>
        <dbReference type="ARBA" id="ARBA00010613"/>
    </source>
</evidence>
<accession>A0A059FCD2</accession>
<dbReference type="EMBL" id="ARYK01000010">
    <property type="protein sequence ID" value="KCZ88285.1"/>
    <property type="molecule type" value="Genomic_DNA"/>
</dbReference>
<dbReference type="AlphaFoldDB" id="A0A059FCD2"/>
<dbReference type="SUPFAM" id="SSF56317">
    <property type="entry name" value="Carbon-nitrogen hydrolase"/>
    <property type="match status" value="1"/>
</dbReference>
<dbReference type="CDD" id="cd07572">
    <property type="entry name" value="nit"/>
    <property type="match status" value="1"/>
</dbReference>
<dbReference type="PROSITE" id="PS01227">
    <property type="entry name" value="UPF0012"/>
    <property type="match status" value="1"/>
</dbReference>
<dbReference type="PROSITE" id="PS50263">
    <property type="entry name" value="CN_HYDROLASE"/>
    <property type="match status" value="1"/>
</dbReference>
<dbReference type="Proteomes" id="UP000025171">
    <property type="component" value="Unassembled WGS sequence"/>
</dbReference>
<name>A0A059FCD2_9PROT</name>
<dbReference type="InterPro" id="IPR036526">
    <property type="entry name" value="C-N_Hydrolase_sf"/>
</dbReference>
<dbReference type="Gene3D" id="3.60.110.10">
    <property type="entry name" value="Carbon-nitrogen hydrolase"/>
    <property type="match status" value="1"/>
</dbReference>
<dbReference type="Pfam" id="PF00795">
    <property type="entry name" value="CN_hydrolase"/>
    <property type="match status" value="1"/>
</dbReference>
<dbReference type="RefSeq" id="WP_035618791.1">
    <property type="nucleotide sequence ID" value="NZ_ARYK01000010.1"/>
</dbReference>
<evidence type="ECO:0000259" key="3">
    <source>
        <dbReference type="PROSITE" id="PS50263"/>
    </source>
</evidence>
<comment type="similarity">
    <text evidence="1">Belongs to the carbon-nitrogen hydrolase superfamily. NIT1/NIT2 family.</text>
</comment>
<dbReference type="GO" id="GO:0016811">
    <property type="term" value="F:hydrolase activity, acting on carbon-nitrogen (but not peptide) bonds, in linear amides"/>
    <property type="evidence" value="ECO:0007669"/>
    <property type="project" value="InterPro"/>
</dbReference>
<organism evidence="4 5">
    <name type="scientific">Hyphomonas johnsonii MHS-2</name>
    <dbReference type="NCBI Taxonomy" id="1280950"/>
    <lineage>
        <taxon>Bacteria</taxon>
        <taxon>Pseudomonadati</taxon>
        <taxon>Pseudomonadota</taxon>
        <taxon>Alphaproteobacteria</taxon>
        <taxon>Hyphomonadales</taxon>
        <taxon>Hyphomonadaceae</taxon>
        <taxon>Hyphomonas</taxon>
    </lineage>
</organism>
<dbReference type="InterPro" id="IPR001110">
    <property type="entry name" value="UPF0012_CS"/>
</dbReference>